<accession>A0A502FIH2</accession>
<evidence type="ECO:0000313" key="1">
    <source>
        <dbReference type="EMBL" id="TPG49297.1"/>
    </source>
</evidence>
<comment type="caution">
    <text evidence="1">The sequence shown here is derived from an EMBL/GenBank/DDBJ whole genome shotgun (WGS) entry which is preliminary data.</text>
</comment>
<dbReference type="Proteomes" id="UP000317078">
    <property type="component" value="Unassembled WGS sequence"/>
</dbReference>
<dbReference type="EMBL" id="RCZP01000029">
    <property type="protein sequence ID" value="TPG49297.1"/>
    <property type="molecule type" value="Genomic_DNA"/>
</dbReference>
<dbReference type="RefSeq" id="WP_140885804.1">
    <property type="nucleotide sequence ID" value="NZ_RCZP01000029.1"/>
</dbReference>
<keyword evidence="2" id="KW-1185">Reference proteome</keyword>
<dbReference type="OrthoDB" id="7376545at2"/>
<name>A0A502FIH2_9PROT</name>
<dbReference type="AlphaFoldDB" id="A0A502FIH2"/>
<protein>
    <submittedName>
        <fullName evidence="1">Uncharacterized protein</fullName>
    </submittedName>
</protein>
<proteinExistence type="predicted"/>
<gene>
    <name evidence="1" type="ORF">EAH89_21550</name>
</gene>
<reference evidence="1 2" key="1">
    <citation type="journal article" date="2019" name="Environ. Microbiol.">
        <title>Species interactions and distinct microbial communities in high Arctic permafrost affected cryosols are associated with the CH4 and CO2 gas fluxes.</title>
        <authorList>
            <person name="Altshuler I."/>
            <person name="Hamel J."/>
            <person name="Turney S."/>
            <person name="Magnuson E."/>
            <person name="Levesque R."/>
            <person name="Greer C."/>
            <person name="Whyte L.G."/>
        </authorList>
    </citation>
    <scope>NUCLEOTIDE SEQUENCE [LARGE SCALE GENOMIC DNA]</scope>
    <source>
        <strain evidence="1 2">S9.3B</strain>
    </source>
</reference>
<evidence type="ECO:0000313" key="2">
    <source>
        <dbReference type="Proteomes" id="UP000317078"/>
    </source>
</evidence>
<organism evidence="1 2">
    <name type="scientific">Muricoccus nepalensis</name>
    <dbReference type="NCBI Taxonomy" id="1854500"/>
    <lineage>
        <taxon>Bacteria</taxon>
        <taxon>Pseudomonadati</taxon>
        <taxon>Pseudomonadota</taxon>
        <taxon>Alphaproteobacteria</taxon>
        <taxon>Acetobacterales</taxon>
        <taxon>Roseomonadaceae</taxon>
        <taxon>Muricoccus</taxon>
    </lineage>
</organism>
<sequence length="135" mass="14452">MSGELDGEPPTRGVAGERLTTWALSPDGRRVRLGFAQASGAASHLDFPVEVLSGLLLTLPCILERALALRGETDARIAHPLSSWKVEQATEHNRLILSLSTTDGFGVAFTLRPGELAEMGRAAELALPVPRSRLN</sequence>